<dbReference type="InterPro" id="IPR009057">
    <property type="entry name" value="Homeodomain-like_sf"/>
</dbReference>
<dbReference type="PANTHER" id="PTHR30055">
    <property type="entry name" value="HTH-TYPE TRANSCRIPTIONAL REGULATOR RUTR"/>
    <property type="match status" value="1"/>
</dbReference>
<evidence type="ECO:0000259" key="7">
    <source>
        <dbReference type="PROSITE" id="PS50977"/>
    </source>
</evidence>
<evidence type="ECO:0000256" key="2">
    <source>
        <dbReference type="ARBA" id="ARBA00023015"/>
    </source>
</evidence>
<keyword evidence="3 5" id="KW-0238">DNA-binding</keyword>
<sequence length="226" mass="25854">MASRRQLAPQQPDPAHERKREQILQAAEELFFRKGYSGTTIADICERLGVTKPFLYYYFANKNEIFETLSWRASHACLTALHFENDERPAIERLREGLHRFAAANIHFFKSGTFAYREAGALQPAFTRRLKAMARRFYDELCALLEQARADGELDFHDARLTGLAIGSIAGFMYTWYKPDGRLPPHEMVQELTGILLRIAGAETAPRAKTRKARSTGSKTTKRRQQ</sequence>
<accession>A0ABQ4PYS5</accession>
<feature type="DNA-binding region" description="H-T-H motif" evidence="5">
    <location>
        <begin position="40"/>
        <end position="59"/>
    </location>
</feature>
<feature type="region of interest" description="Disordered" evidence="6">
    <location>
        <begin position="1"/>
        <end position="20"/>
    </location>
</feature>
<name>A0ABQ4PYS5_9BURK</name>
<keyword evidence="4" id="KW-0804">Transcription</keyword>
<dbReference type="SUPFAM" id="SSF46689">
    <property type="entry name" value="Homeodomain-like"/>
    <property type="match status" value="1"/>
</dbReference>
<dbReference type="InterPro" id="IPR050109">
    <property type="entry name" value="HTH-type_TetR-like_transc_reg"/>
</dbReference>
<dbReference type="SUPFAM" id="SSF48498">
    <property type="entry name" value="Tetracyclin repressor-like, C-terminal domain"/>
    <property type="match status" value="1"/>
</dbReference>
<feature type="region of interest" description="Disordered" evidence="6">
    <location>
        <begin position="204"/>
        <end position="226"/>
    </location>
</feature>
<dbReference type="InterPro" id="IPR023772">
    <property type="entry name" value="DNA-bd_HTH_TetR-type_CS"/>
</dbReference>
<dbReference type="PROSITE" id="PS01081">
    <property type="entry name" value="HTH_TETR_1"/>
    <property type="match status" value="1"/>
</dbReference>
<evidence type="ECO:0000313" key="8">
    <source>
        <dbReference type="EMBL" id="GIZ50008.1"/>
    </source>
</evidence>
<feature type="domain" description="HTH tetR-type" evidence="7">
    <location>
        <begin position="17"/>
        <end position="77"/>
    </location>
</feature>
<reference evidence="8 9" key="1">
    <citation type="journal article" date="2022" name="Int. J. Syst. Evol. Microbiol.">
        <title>Noviherbaspirillum aridicola sp. nov., isolated from an arid soil in Pakistan.</title>
        <authorList>
            <person name="Khan I.U."/>
            <person name="Saqib M."/>
            <person name="Amin A."/>
            <person name="Hussain F."/>
            <person name="Li L."/>
            <person name="Liu Y.H."/>
            <person name="Fang B.Z."/>
            <person name="Ahmed I."/>
            <person name="Li W.J."/>
        </authorList>
    </citation>
    <scope>NUCLEOTIDE SEQUENCE [LARGE SCALE GENOMIC DNA]</scope>
    <source>
        <strain evidence="8 9">NCCP-691</strain>
    </source>
</reference>
<keyword evidence="2" id="KW-0805">Transcription regulation</keyword>
<dbReference type="PANTHER" id="PTHR30055:SF175">
    <property type="entry name" value="HTH-TYPE TRANSCRIPTIONAL REPRESSOR KSTR2"/>
    <property type="match status" value="1"/>
</dbReference>
<dbReference type="InterPro" id="IPR036271">
    <property type="entry name" value="Tet_transcr_reg_TetR-rel_C_sf"/>
</dbReference>
<evidence type="ECO:0000256" key="1">
    <source>
        <dbReference type="ARBA" id="ARBA00022491"/>
    </source>
</evidence>
<evidence type="ECO:0000256" key="6">
    <source>
        <dbReference type="SAM" id="MobiDB-lite"/>
    </source>
</evidence>
<keyword evidence="9" id="KW-1185">Reference proteome</keyword>
<evidence type="ECO:0000256" key="3">
    <source>
        <dbReference type="ARBA" id="ARBA00023125"/>
    </source>
</evidence>
<dbReference type="Gene3D" id="1.10.357.10">
    <property type="entry name" value="Tetracycline Repressor, domain 2"/>
    <property type="match status" value="1"/>
</dbReference>
<protein>
    <submittedName>
        <fullName evidence="8">TetR family transcriptional regulator</fullName>
    </submittedName>
</protein>
<evidence type="ECO:0000313" key="9">
    <source>
        <dbReference type="Proteomes" id="UP000887222"/>
    </source>
</evidence>
<dbReference type="Pfam" id="PF17932">
    <property type="entry name" value="TetR_C_24"/>
    <property type="match status" value="1"/>
</dbReference>
<dbReference type="Proteomes" id="UP000887222">
    <property type="component" value="Unassembled WGS sequence"/>
</dbReference>
<proteinExistence type="predicted"/>
<organism evidence="8 9">
    <name type="scientific">Noviherbaspirillum aridicola</name>
    <dbReference type="NCBI Taxonomy" id="2849687"/>
    <lineage>
        <taxon>Bacteria</taxon>
        <taxon>Pseudomonadati</taxon>
        <taxon>Pseudomonadota</taxon>
        <taxon>Betaproteobacteria</taxon>
        <taxon>Burkholderiales</taxon>
        <taxon>Oxalobacteraceae</taxon>
        <taxon>Noviherbaspirillum</taxon>
    </lineage>
</organism>
<gene>
    <name evidence="8" type="ORF">NCCP691_00220</name>
</gene>
<evidence type="ECO:0000256" key="4">
    <source>
        <dbReference type="ARBA" id="ARBA00023163"/>
    </source>
</evidence>
<feature type="compositionally biased region" description="Basic residues" evidence="6">
    <location>
        <begin position="208"/>
        <end position="226"/>
    </location>
</feature>
<dbReference type="InterPro" id="IPR041490">
    <property type="entry name" value="KstR2_TetR_C"/>
</dbReference>
<dbReference type="PROSITE" id="PS50977">
    <property type="entry name" value="HTH_TETR_2"/>
    <property type="match status" value="1"/>
</dbReference>
<keyword evidence="1" id="KW-0678">Repressor</keyword>
<comment type="caution">
    <text evidence="8">The sequence shown here is derived from an EMBL/GenBank/DDBJ whole genome shotgun (WGS) entry which is preliminary data.</text>
</comment>
<dbReference type="PRINTS" id="PR00455">
    <property type="entry name" value="HTHTETR"/>
</dbReference>
<dbReference type="InterPro" id="IPR001647">
    <property type="entry name" value="HTH_TetR"/>
</dbReference>
<dbReference type="Pfam" id="PF00440">
    <property type="entry name" value="TetR_N"/>
    <property type="match status" value="1"/>
</dbReference>
<evidence type="ECO:0000256" key="5">
    <source>
        <dbReference type="PROSITE-ProRule" id="PRU00335"/>
    </source>
</evidence>
<dbReference type="EMBL" id="BPMK01000001">
    <property type="protein sequence ID" value="GIZ50008.1"/>
    <property type="molecule type" value="Genomic_DNA"/>
</dbReference>